<name>A0A4R0JS80_9ACTN</name>
<comment type="caution">
    <text evidence="9">The sequence shown here is derived from an EMBL/GenBank/DDBJ whole genome shotgun (WGS) entry which is preliminary data.</text>
</comment>
<organism evidence="9 10">
    <name type="scientific">Kribbella capetownensis</name>
    <dbReference type="NCBI Taxonomy" id="1572659"/>
    <lineage>
        <taxon>Bacteria</taxon>
        <taxon>Bacillati</taxon>
        <taxon>Actinomycetota</taxon>
        <taxon>Actinomycetes</taxon>
        <taxon>Propionibacteriales</taxon>
        <taxon>Kribbellaceae</taxon>
        <taxon>Kribbella</taxon>
    </lineage>
</organism>
<dbReference type="Gene3D" id="1.20.1250.20">
    <property type="entry name" value="MFS general substrate transporter like domains"/>
    <property type="match status" value="1"/>
</dbReference>
<comment type="subcellular location">
    <subcellularLocation>
        <location evidence="1">Cell membrane</location>
        <topology evidence="1">Multi-pass membrane protein</topology>
    </subcellularLocation>
</comment>
<proteinExistence type="predicted"/>
<feature type="transmembrane region" description="Helical" evidence="7">
    <location>
        <begin position="142"/>
        <end position="167"/>
    </location>
</feature>
<dbReference type="EMBL" id="SJKD01000004">
    <property type="protein sequence ID" value="TCC48944.1"/>
    <property type="molecule type" value="Genomic_DNA"/>
</dbReference>
<feature type="transmembrane region" description="Helical" evidence="7">
    <location>
        <begin position="49"/>
        <end position="72"/>
    </location>
</feature>
<evidence type="ECO:0000259" key="8">
    <source>
        <dbReference type="PROSITE" id="PS50850"/>
    </source>
</evidence>
<feature type="transmembrane region" description="Helical" evidence="7">
    <location>
        <begin position="351"/>
        <end position="371"/>
    </location>
</feature>
<keyword evidence="6 7" id="KW-0472">Membrane</keyword>
<dbReference type="PANTHER" id="PTHR23513">
    <property type="entry name" value="INTEGRAL MEMBRANE EFFLUX PROTEIN-RELATED"/>
    <property type="match status" value="1"/>
</dbReference>
<feature type="domain" description="Major facilitator superfamily (MFS) profile" evidence="8">
    <location>
        <begin position="14"/>
        <end position="399"/>
    </location>
</feature>
<dbReference type="Proteomes" id="UP000293342">
    <property type="component" value="Unassembled WGS sequence"/>
</dbReference>
<dbReference type="RefSeq" id="WP_131515180.1">
    <property type="nucleotide sequence ID" value="NZ_SJKD01000004.1"/>
</dbReference>
<dbReference type="GO" id="GO:0005886">
    <property type="term" value="C:plasma membrane"/>
    <property type="evidence" value="ECO:0007669"/>
    <property type="project" value="UniProtKB-SubCell"/>
</dbReference>
<feature type="transmembrane region" description="Helical" evidence="7">
    <location>
        <begin position="377"/>
        <end position="394"/>
    </location>
</feature>
<dbReference type="PROSITE" id="PS50850">
    <property type="entry name" value="MFS"/>
    <property type="match status" value="1"/>
</dbReference>
<dbReference type="GO" id="GO:0022857">
    <property type="term" value="F:transmembrane transporter activity"/>
    <property type="evidence" value="ECO:0007669"/>
    <property type="project" value="InterPro"/>
</dbReference>
<keyword evidence="2" id="KW-0813">Transport</keyword>
<evidence type="ECO:0000256" key="2">
    <source>
        <dbReference type="ARBA" id="ARBA00022448"/>
    </source>
</evidence>
<evidence type="ECO:0000313" key="9">
    <source>
        <dbReference type="EMBL" id="TCC48944.1"/>
    </source>
</evidence>
<dbReference type="InterPro" id="IPR020846">
    <property type="entry name" value="MFS_dom"/>
</dbReference>
<dbReference type="Pfam" id="PF05977">
    <property type="entry name" value="MFS_3"/>
    <property type="match status" value="1"/>
</dbReference>
<evidence type="ECO:0000256" key="3">
    <source>
        <dbReference type="ARBA" id="ARBA00022475"/>
    </source>
</evidence>
<dbReference type="InterPro" id="IPR010290">
    <property type="entry name" value="TM_effector"/>
</dbReference>
<dbReference type="AlphaFoldDB" id="A0A4R0JS80"/>
<dbReference type="InterPro" id="IPR036259">
    <property type="entry name" value="MFS_trans_sf"/>
</dbReference>
<sequence>MKDGSALAPLREPNFRYYWMSRLIDRAGTTMAGVALAFAVLHVSDSATALGTVLAAYSIPMVVFLLAGGVLADRFGRTLVIQLSNVLSGLSQLATAALVITGTAEVWQLAALAALNGTATAAGMPALAGVMPQLVPRDQLKAANLVLAVPENALMVLGPAVSGVLVAVVGPGWALAVDGTTYLLAMLVLTRVRIPRPADGQQRGGAIADLREGWTYFRGTTWLWVVVASFSLLNAISSGGLNTLGPVLATQTDIGEAGWGLIRSAQAVGFLVCSLILIRISFRRPLLWGMAAVALNGIPMLVLGLQPVLVAAMVGAFLAGLGSQVFGLGWDLAMQEHVPVEMLSRAYSYDMLGSFVAIPVGQLLFGPIGLAFGVQRVMVIAGVAYIVVALVTLASRSVRDLPRATTTVSARSLPQDS</sequence>
<reference evidence="9 10" key="1">
    <citation type="submission" date="2019-02" db="EMBL/GenBank/DDBJ databases">
        <title>Kribbella capetownensis sp. nov. and Kribbella speibonae sp. nov., isolated from soil.</title>
        <authorList>
            <person name="Curtis S.M."/>
            <person name="Norton I."/>
            <person name="Everest G.J."/>
            <person name="Meyers P.R."/>
        </authorList>
    </citation>
    <scope>NUCLEOTIDE SEQUENCE [LARGE SCALE GENOMIC DNA]</scope>
    <source>
        <strain evidence="9 10">YM53</strain>
    </source>
</reference>
<evidence type="ECO:0000256" key="5">
    <source>
        <dbReference type="ARBA" id="ARBA00022989"/>
    </source>
</evidence>
<protein>
    <submittedName>
        <fullName evidence="9">MFS transporter</fullName>
    </submittedName>
</protein>
<evidence type="ECO:0000313" key="10">
    <source>
        <dbReference type="Proteomes" id="UP000293342"/>
    </source>
</evidence>
<dbReference type="CDD" id="cd06173">
    <property type="entry name" value="MFS_MefA_like"/>
    <property type="match status" value="1"/>
</dbReference>
<keyword evidence="4 7" id="KW-0812">Transmembrane</keyword>
<dbReference type="PANTHER" id="PTHR23513:SF11">
    <property type="entry name" value="STAPHYLOFERRIN A TRANSPORTER"/>
    <property type="match status" value="1"/>
</dbReference>
<evidence type="ECO:0000256" key="7">
    <source>
        <dbReference type="SAM" id="Phobius"/>
    </source>
</evidence>
<evidence type="ECO:0000256" key="6">
    <source>
        <dbReference type="ARBA" id="ARBA00023136"/>
    </source>
</evidence>
<keyword evidence="5 7" id="KW-1133">Transmembrane helix</keyword>
<feature type="transmembrane region" description="Helical" evidence="7">
    <location>
        <begin position="285"/>
        <end position="302"/>
    </location>
</feature>
<feature type="transmembrane region" description="Helical" evidence="7">
    <location>
        <begin position="79"/>
        <end position="100"/>
    </location>
</feature>
<feature type="transmembrane region" description="Helical" evidence="7">
    <location>
        <begin position="215"/>
        <end position="237"/>
    </location>
</feature>
<feature type="transmembrane region" description="Helical" evidence="7">
    <location>
        <begin position="308"/>
        <end position="330"/>
    </location>
</feature>
<evidence type="ECO:0000256" key="4">
    <source>
        <dbReference type="ARBA" id="ARBA00022692"/>
    </source>
</evidence>
<feature type="transmembrane region" description="Helical" evidence="7">
    <location>
        <begin position="23"/>
        <end position="43"/>
    </location>
</feature>
<accession>A0A4R0JS80</accession>
<keyword evidence="3" id="KW-1003">Cell membrane</keyword>
<dbReference type="SUPFAM" id="SSF103473">
    <property type="entry name" value="MFS general substrate transporter"/>
    <property type="match status" value="1"/>
</dbReference>
<evidence type="ECO:0000256" key="1">
    <source>
        <dbReference type="ARBA" id="ARBA00004651"/>
    </source>
</evidence>
<keyword evidence="10" id="KW-1185">Reference proteome</keyword>
<gene>
    <name evidence="9" type="ORF">E0H75_20505</name>
</gene>
<dbReference type="OrthoDB" id="4528313at2"/>
<feature type="transmembrane region" description="Helical" evidence="7">
    <location>
        <begin position="106"/>
        <end position="130"/>
    </location>
</feature>
<feature type="transmembrane region" description="Helical" evidence="7">
    <location>
        <begin position="257"/>
        <end position="278"/>
    </location>
</feature>